<proteinExistence type="predicted"/>
<dbReference type="OrthoDB" id="9936851at2"/>
<name>A0A345Z4E7_9MOLU</name>
<protein>
    <submittedName>
        <fullName evidence="1">Uncharacterized protein</fullName>
    </submittedName>
</protein>
<reference evidence="1 2" key="1">
    <citation type="submission" date="2018-07" db="EMBL/GenBank/DDBJ databases">
        <title>Complete genome sequence of Spiroplasma alleghenense PLHS-1 (ATCC 51752).</title>
        <authorList>
            <person name="Chou L."/>
            <person name="Lee T.-Y."/>
            <person name="Tsai Y.-M."/>
            <person name="Kuo C.-H."/>
        </authorList>
    </citation>
    <scope>NUCLEOTIDE SEQUENCE [LARGE SCALE GENOMIC DNA]</scope>
    <source>
        <strain evidence="1 2">PLHS-1</strain>
    </source>
</reference>
<dbReference type="KEGG" id="salx:SALLE_v1c08060"/>
<accession>A0A345Z4E7</accession>
<keyword evidence="2" id="KW-1185">Reference proteome</keyword>
<sequence length="109" mass="12804">MEKFNIAWENAISFNNLDKEKNRMCYICDDILKFKDMNTKEPEPGMKGWNIDWVDGNVNNHNSSNLVATHSICNENKTNINGFWLYISKKNYEDKISWNSEIKASFFAK</sequence>
<organism evidence="1 2">
    <name type="scientific">Spiroplasma alleghenense</name>
    <dbReference type="NCBI Taxonomy" id="216931"/>
    <lineage>
        <taxon>Bacteria</taxon>
        <taxon>Bacillati</taxon>
        <taxon>Mycoplasmatota</taxon>
        <taxon>Mollicutes</taxon>
        <taxon>Entomoplasmatales</taxon>
        <taxon>Spiroplasmataceae</taxon>
        <taxon>Spiroplasma</taxon>
    </lineage>
</organism>
<evidence type="ECO:0000313" key="1">
    <source>
        <dbReference type="EMBL" id="AXK51476.1"/>
    </source>
</evidence>
<dbReference type="Proteomes" id="UP000254792">
    <property type="component" value="Chromosome"/>
</dbReference>
<evidence type="ECO:0000313" key="2">
    <source>
        <dbReference type="Proteomes" id="UP000254792"/>
    </source>
</evidence>
<dbReference type="RefSeq" id="WP_115558372.1">
    <property type="nucleotide sequence ID" value="NZ_CP031376.1"/>
</dbReference>
<gene>
    <name evidence="1" type="ORF">SALLE_v1c08060</name>
</gene>
<dbReference type="EMBL" id="CP031376">
    <property type="protein sequence ID" value="AXK51476.1"/>
    <property type="molecule type" value="Genomic_DNA"/>
</dbReference>
<dbReference type="AlphaFoldDB" id="A0A345Z4E7"/>